<sequence>LVGVPENGEHLCYVRFGRRRDRLGLIHWLFLCELWTLSQLPLRDFLNFIFVLHKGRGFLSISRITGNVFRYPFIVILHRRENGVVLPRGRVDDGVLIAVDVVV</sequence>
<dbReference type="Proteomes" id="UP000265520">
    <property type="component" value="Unassembled WGS sequence"/>
</dbReference>
<evidence type="ECO:0000313" key="2">
    <source>
        <dbReference type="Proteomes" id="UP000265520"/>
    </source>
</evidence>
<name>A0A392MYK4_9FABA</name>
<keyword evidence="2" id="KW-1185">Reference proteome</keyword>
<dbReference type="EMBL" id="LXQA010021133">
    <property type="protein sequence ID" value="MCH91768.1"/>
    <property type="molecule type" value="Genomic_DNA"/>
</dbReference>
<accession>A0A392MYK4</accession>
<dbReference type="AlphaFoldDB" id="A0A392MYK4"/>
<evidence type="ECO:0000313" key="1">
    <source>
        <dbReference type="EMBL" id="MCH91768.1"/>
    </source>
</evidence>
<organism evidence="1 2">
    <name type="scientific">Trifolium medium</name>
    <dbReference type="NCBI Taxonomy" id="97028"/>
    <lineage>
        <taxon>Eukaryota</taxon>
        <taxon>Viridiplantae</taxon>
        <taxon>Streptophyta</taxon>
        <taxon>Embryophyta</taxon>
        <taxon>Tracheophyta</taxon>
        <taxon>Spermatophyta</taxon>
        <taxon>Magnoliopsida</taxon>
        <taxon>eudicotyledons</taxon>
        <taxon>Gunneridae</taxon>
        <taxon>Pentapetalae</taxon>
        <taxon>rosids</taxon>
        <taxon>fabids</taxon>
        <taxon>Fabales</taxon>
        <taxon>Fabaceae</taxon>
        <taxon>Papilionoideae</taxon>
        <taxon>50 kb inversion clade</taxon>
        <taxon>NPAAA clade</taxon>
        <taxon>Hologalegina</taxon>
        <taxon>IRL clade</taxon>
        <taxon>Trifolieae</taxon>
        <taxon>Trifolium</taxon>
    </lineage>
</organism>
<feature type="non-terminal residue" evidence="1">
    <location>
        <position position="1"/>
    </location>
</feature>
<reference evidence="1 2" key="1">
    <citation type="journal article" date="2018" name="Front. Plant Sci.">
        <title>Red Clover (Trifolium pratense) and Zigzag Clover (T. medium) - A Picture of Genomic Similarities and Differences.</title>
        <authorList>
            <person name="Dluhosova J."/>
            <person name="Istvanek J."/>
            <person name="Nedelnik J."/>
            <person name="Repkova J."/>
        </authorList>
    </citation>
    <scope>NUCLEOTIDE SEQUENCE [LARGE SCALE GENOMIC DNA]</scope>
    <source>
        <strain evidence="2">cv. 10/8</strain>
        <tissue evidence="1">Leaf</tissue>
    </source>
</reference>
<proteinExistence type="predicted"/>
<comment type="caution">
    <text evidence="1">The sequence shown here is derived from an EMBL/GenBank/DDBJ whole genome shotgun (WGS) entry which is preliminary data.</text>
</comment>
<gene>
    <name evidence="1" type="ORF">A2U01_0012698</name>
</gene>
<protein>
    <submittedName>
        <fullName evidence="1">Uncharacterized protein</fullName>
    </submittedName>
</protein>